<dbReference type="GO" id="GO:0003924">
    <property type="term" value="F:GTPase activity"/>
    <property type="evidence" value="ECO:0007669"/>
    <property type="project" value="InterPro"/>
</dbReference>
<evidence type="ECO:0000256" key="3">
    <source>
        <dbReference type="ARBA" id="ARBA00023134"/>
    </source>
</evidence>
<evidence type="ECO:0000256" key="2">
    <source>
        <dbReference type="ARBA" id="ARBA00022741"/>
    </source>
</evidence>
<sequence length="459" mass="50757">MPPPDESPDAANRRIAAEEHARRVSAAIDAAIRAERQAQRKKRIVRLLLLGQSESGKSTTLRQFQRLYTPTRWRAERREWRGVVHLNVVRSVLTILEALGPGTSENSASGRKRRGSGATSMLATLQAGPSSSTQALEYAEYTSHAEYHPTNNYTNGVGNGVDSDPESPDYDSDPDGHCQGRFAHSPPASSPPGIDVEALRLRLLPLRHVEALLIARLVPPGGDAFGPVIGARNGSGELQETGRDREREVFVRPGNRWKMGQGKSPEREAPDTAQTTLHACAPAMSALWRDPFVRAVLRKRKIRLEEGPGFFLNDLERVTGLGYLPTDDDVLRARLKTVGVAEYTFEMEVSTGRETGTEWRIVDVGGSRSQATWVPFFDDVDAIIFLAPISGFDQVLAEDRGVNRLEDSVLLWKAVCSNKLLASVDLVLFLNKCDILERKLKAGVKLARYVRSYADRENN</sequence>
<dbReference type="GO" id="GO:0046872">
    <property type="term" value="F:metal ion binding"/>
    <property type="evidence" value="ECO:0007669"/>
    <property type="project" value="UniProtKB-KW"/>
</dbReference>
<dbReference type="Gene3D" id="3.40.50.300">
    <property type="entry name" value="P-loop containing nucleotide triphosphate hydrolases"/>
    <property type="match status" value="2"/>
</dbReference>
<dbReference type="SUPFAM" id="SSF47895">
    <property type="entry name" value="Transducin (alpha subunit), insertion domain"/>
    <property type="match status" value="1"/>
</dbReference>
<keyword evidence="9" id="KW-1185">Reference proteome</keyword>
<dbReference type="SUPFAM" id="SSF52540">
    <property type="entry name" value="P-loop containing nucleoside triphosphate hydrolases"/>
    <property type="match status" value="1"/>
</dbReference>
<dbReference type="GO" id="GO:0005834">
    <property type="term" value="C:heterotrimeric G-protein complex"/>
    <property type="evidence" value="ECO:0007669"/>
    <property type="project" value="TreeGrafter"/>
</dbReference>
<feature type="binding site" evidence="6">
    <location>
        <position position="337"/>
    </location>
    <ligand>
        <name>Mg(2+)</name>
        <dbReference type="ChEBI" id="CHEBI:18420"/>
    </ligand>
</feature>
<comment type="caution">
    <text evidence="8">The sequence shown here is derived from an EMBL/GenBank/DDBJ whole genome shotgun (WGS) entry which is preliminary data.</text>
</comment>
<evidence type="ECO:0000313" key="8">
    <source>
        <dbReference type="EMBL" id="KAJ7746452.1"/>
    </source>
</evidence>
<dbReference type="GO" id="GO:0007188">
    <property type="term" value="P:adenylate cyclase-modulating G protein-coupled receptor signaling pathway"/>
    <property type="evidence" value="ECO:0007669"/>
    <property type="project" value="TreeGrafter"/>
</dbReference>
<proteinExistence type="predicted"/>
<feature type="binding site" evidence="5">
    <location>
        <begin position="431"/>
        <end position="434"/>
    </location>
    <ligand>
        <name>GTP</name>
        <dbReference type="ChEBI" id="CHEBI:37565"/>
    </ligand>
</feature>
<feature type="compositionally biased region" description="Acidic residues" evidence="7">
    <location>
        <begin position="163"/>
        <end position="173"/>
    </location>
</feature>
<evidence type="ECO:0000256" key="6">
    <source>
        <dbReference type="PIRSR" id="PIRSR601019-2"/>
    </source>
</evidence>
<gene>
    <name evidence="8" type="ORF">DFH07DRAFT_832569</name>
</gene>
<dbReference type="PANTHER" id="PTHR10218:SF360">
    <property type="entry name" value="GUANINE NUCLEOTIDE-BINDING PROTEIN SUBUNIT ALPHA HOMOLOG"/>
    <property type="match status" value="1"/>
</dbReference>
<dbReference type="Pfam" id="PF00503">
    <property type="entry name" value="G-alpha"/>
    <property type="match status" value="1"/>
</dbReference>
<feature type="region of interest" description="Disordered" evidence="7">
    <location>
        <begin position="147"/>
        <end position="192"/>
    </location>
</feature>
<dbReference type="PRINTS" id="PR00318">
    <property type="entry name" value="GPROTEINA"/>
</dbReference>
<dbReference type="FunFam" id="3.40.50.300:FF:000692">
    <property type="entry name" value="Guanine nucleotide-binding protein subunit alpha"/>
    <property type="match status" value="1"/>
</dbReference>
<dbReference type="SMART" id="SM00275">
    <property type="entry name" value="G_alpha"/>
    <property type="match status" value="1"/>
</dbReference>
<dbReference type="PANTHER" id="PTHR10218">
    <property type="entry name" value="GTP-BINDING PROTEIN ALPHA SUBUNIT"/>
    <property type="match status" value="1"/>
</dbReference>
<feature type="binding site" evidence="5">
    <location>
        <begin position="331"/>
        <end position="337"/>
    </location>
    <ligand>
        <name>GTP</name>
        <dbReference type="ChEBI" id="CHEBI:37565"/>
    </ligand>
</feature>
<evidence type="ECO:0000256" key="7">
    <source>
        <dbReference type="SAM" id="MobiDB-lite"/>
    </source>
</evidence>
<dbReference type="InterPro" id="IPR027417">
    <property type="entry name" value="P-loop_NTPase"/>
</dbReference>
<keyword evidence="1 6" id="KW-0479">Metal-binding</keyword>
<feature type="compositionally biased region" description="Low complexity" evidence="7">
    <location>
        <begin position="150"/>
        <end position="162"/>
    </location>
</feature>
<evidence type="ECO:0000256" key="4">
    <source>
        <dbReference type="ARBA" id="ARBA00023224"/>
    </source>
</evidence>
<dbReference type="EMBL" id="JARJLG010000098">
    <property type="protein sequence ID" value="KAJ7746452.1"/>
    <property type="molecule type" value="Genomic_DNA"/>
</dbReference>
<dbReference type="GO" id="GO:0031683">
    <property type="term" value="F:G-protein beta/gamma-subunit complex binding"/>
    <property type="evidence" value="ECO:0007669"/>
    <property type="project" value="InterPro"/>
</dbReference>
<dbReference type="GO" id="GO:0005525">
    <property type="term" value="F:GTP binding"/>
    <property type="evidence" value="ECO:0007669"/>
    <property type="project" value="UniProtKB-KW"/>
</dbReference>
<dbReference type="AlphaFoldDB" id="A0AAD7IQ03"/>
<evidence type="ECO:0000313" key="9">
    <source>
        <dbReference type="Proteomes" id="UP001215280"/>
    </source>
</evidence>
<dbReference type="InterPro" id="IPR001019">
    <property type="entry name" value="Gprotein_alpha_su"/>
</dbReference>
<dbReference type="InterPro" id="IPR011025">
    <property type="entry name" value="GproteinA_insert"/>
</dbReference>
<keyword evidence="3 5" id="KW-0342">GTP-binding</keyword>
<dbReference type="GO" id="GO:0001664">
    <property type="term" value="F:G protein-coupled receptor binding"/>
    <property type="evidence" value="ECO:0007669"/>
    <property type="project" value="TreeGrafter"/>
</dbReference>
<reference evidence="8" key="1">
    <citation type="submission" date="2023-03" db="EMBL/GenBank/DDBJ databases">
        <title>Massive genome expansion in bonnet fungi (Mycena s.s.) driven by repeated elements and novel gene families across ecological guilds.</title>
        <authorList>
            <consortium name="Lawrence Berkeley National Laboratory"/>
            <person name="Harder C.B."/>
            <person name="Miyauchi S."/>
            <person name="Viragh M."/>
            <person name="Kuo A."/>
            <person name="Thoen E."/>
            <person name="Andreopoulos B."/>
            <person name="Lu D."/>
            <person name="Skrede I."/>
            <person name="Drula E."/>
            <person name="Henrissat B."/>
            <person name="Morin E."/>
            <person name="Kohler A."/>
            <person name="Barry K."/>
            <person name="LaButti K."/>
            <person name="Morin E."/>
            <person name="Salamov A."/>
            <person name="Lipzen A."/>
            <person name="Mereny Z."/>
            <person name="Hegedus B."/>
            <person name="Baldrian P."/>
            <person name="Stursova M."/>
            <person name="Weitz H."/>
            <person name="Taylor A."/>
            <person name="Grigoriev I.V."/>
            <person name="Nagy L.G."/>
            <person name="Martin F."/>
            <person name="Kauserud H."/>
        </authorList>
    </citation>
    <scope>NUCLEOTIDE SEQUENCE</scope>
    <source>
        <strain evidence="8">CBHHK188m</strain>
    </source>
</reference>
<protein>
    <submittedName>
        <fullName evidence="8">Guanine nucleotide-binding protein alpha-4 subunit</fullName>
    </submittedName>
</protein>
<organism evidence="8 9">
    <name type="scientific">Mycena maculata</name>
    <dbReference type="NCBI Taxonomy" id="230809"/>
    <lineage>
        <taxon>Eukaryota</taxon>
        <taxon>Fungi</taxon>
        <taxon>Dikarya</taxon>
        <taxon>Basidiomycota</taxon>
        <taxon>Agaricomycotina</taxon>
        <taxon>Agaricomycetes</taxon>
        <taxon>Agaricomycetidae</taxon>
        <taxon>Agaricales</taxon>
        <taxon>Marasmiineae</taxon>
        <taxon>Mycenaceae</taxon>
        <taxon>Mycena</taxon>
    </lineage>
</organism>
<evidence type="ECO:0000256" key="5">
    <source>
        <dbReference type="PIRSR" id="PIRSR601019-1"/>
    </source>
</evidence>
<evidence type="ECO:0000256" key="1">
    <source>
        <dbReference type="ARBA" id="ARBA00022723"/>
    </source>
</evidence>
<name>A0AAD7IQ03_9AGAR</name>
<accession>A0AAD7IQ03</accession>
<dbReference type="PROSITE" id="PS51882">
    <property type="entry name" value="G_ALPHA"/>
    <property type="match status" value="1"/>
</dbReference>
<keyword evidence="4" id="KW-0807">Transducer</keyword>
<keyword evidence="6" id="KW-0460">Magnesium</keyword>
<keyword evidence="2 5" id="KW-0547">Nucleotide-binding</keyword>
<dbReference type="GO" id="GO:0005737">
    <property type="term" value="C:cytoplasm"/>
    <property type="evidence" value="ECO:0007669"/>
    <property type="project" value="TreeGrafter"/>
</dbReference>
<dbReference type="Proteomes" id="UP001215280">
    <property type="component" value="Unassembled WGS sequence"/>
</dbReference>